<dbReference type="RefSeq" id="WP_216309949.1">
    <property type="nucleotide sequence ID" value="NZ_JAEEFW010000001.1"/>
</dbReference>
<dbReference type="Proteomes" id="UP000787568">
    <property type="component" value="Unassembled WGS sequence"/>
</dbReference>
<protein>
    <submittedName>
        <fullName evidence="1">Uncharacterized protein</fullName>
    </submittedName>
</protein>
<organism evidence="1 2">
    <name type="scientific">Pseudomonas chlororaphis subsp. aurantiaca</name>
    <dbReference type="NCBI Taxonomy" id="86192"/>
    <lineage>
        <taxon>Bacteria</taxon>
        <taxon>Pseudomonadati</taxon>
        <taxon>Pseudomonadota</taxon>
        <taxon>Gammaproteobacteria</taxon>
        <taxon>Pseudomonadales</taxon>
        <taxon>Pseudomonadaceae</taxon>
        <taxon>Pseudomonas</taxon>
    </lineage>
</organism>
<evidence type="ECO:0000313" key="2">
    <source>
        <dbReference type="Proteomes" id="UP000787568"/>
    </source>
</evidence>
<name>A0AAJ1E6Y1_9PSED</name>
<gene>
    <name evidence="1" type="ORF">I8747_03700</name>
</gene>
<reference evidence="1" key="1">
    <citation type="submission" date="2020-12" db="EMBL/GenBank/DDBJ databases">
        <title>Generalized mutagenesis with transposon Tn5. A laboratory procedure for the identification of genes responsible for a bacterial phenotype and its regulation, illustrated with phenazine production in Pseudomonas chlororaphis.</title>
        <authorList>
            <person name="Muzio F."/>
            <person name="Sobrero P."/>
            <person name="Agaras B."/>
            <person name="Valverde C."/>
        </authorList>
    </citation>
    <scope>NUCLEOTIDE SEQUENCE</scope>
    <source>
        <strain evidence="1">SMMP3</strain>
    </source>
</reference>
<accession>A0AAJ1E6Y1</accession>
<dbReference type="EMBL" id="JAEEFW010000001">
    <property type="protein sequence ID" value="MBU4631911.1"/>
    <property type="molecule type" value="Genomic_DNA"/>
</dbReference>
<proteinExistence type="predicted"/>
<sequence length="60" mass="6638">MKLLHVDASSKGEGANSRTRVKLESLARQGRRLCRLSRASLAPTEEDLLFLSEWPVGAKT</sequence>
<dbReference type="AlphaFoldDB" id="A0AAJ1E6Y1"/>
<evidence type="ECO:0000313" key="1">
    <source>
        <dbReference type="EMBL" id="MBU4631911.1"/>
    </source>
</evidence>
<comment type="caution">
    <text evidence="1">The sequence shown here is derived from an EMBL/GenBank/DDBJ whole genome shotgun (WGS) entry which is preliminary data.</text>
</comment>